<keyword evidence="7 8" id="KW-0275">Fatty acid biosynthesis</keyword>
<name>A0AAJ5ZGX6_9CHLR</name>
<dbReference type="Proteomes" id="UP001321249">
    <property type="component" value="Unassembled WGS sequence"/>
</dbReference>
<dbReference type="Proteomes" id="UP001219901">
    <property type="component" value="Chromosome"/>
</dbReference>
<evidence type="ECO:0000313" key="12">
    <source>
        <dbReference type="Proteomes" id="UP001219901"/>
    </source>
</evidence>
<feature type="domain" description="4'-phosphopantetheinyl transferase" evidence="9">
    <location>
        <begin position="5"/>
        <end position="97"/>
    </location>
</feature>
<keyword evidence="12" id="KW-1185">Reference proteome</keyword>
<evidence type="ECO:0000256" key="1">
    <source>
        <dbReference type="ARBA" id="ARBA00022516"/>
    </source>
</evidence>
<dbReference type="InterPro" id="IPR004568">
    <property type="entry name" value="Ppantetheine-prot_Trfase_dom"/>
</dbReference>
<dbReference type="Pfam" id="PF01648">
    <property type="entry name" value="ACPS"/>
    <property type="match status" value="1"/>
</dbReference>
<keyword evidence="2 8" id="KW-0808">Transferase</keyword>
<dbReference type="RefSeq" id="WP_342841628.1">
    <property type="nucleotide sequence ID" value="NZ_CP046146.1"/>
</dbReference>
<comment type="similarity">
    <text evidence="8">Belongs to the P-Pant transferase superfamily. AcpS family.</text>
</comment>
<comment type="subcellular location">
    <subcellularLocation>
        <location evidence="8">Cytoplasm</location>
    </subcellularLocation>
</comment>
<dbReference type="GO" id="GO:0008897">
    <property type="term" value="F:holo-[acyl-carrier-protein] synthase activity"/>
    <property type="evidence" value="ECO:0007669"/>
    <property type="project" value="UniProtKB-UniRule"/>
</dbReference>
<reference evidence="12" key="3">
    <citation type="submission" date="2023-06" db="EMBL/GenBank/DDBJ databases">
        <title>Pangenomics reveal diversification of enzyme families and niche specialization in globally abundant SAR202 bacteria.</title>
        <authorList>
            <person name="Saw J.H.W."/>
        </authorList>
    </citation>
    <scope>NUCLEOTIDE SEQUENCE [LARGE SCALE GENOMIC DNA]</scope>
    <source>
        <strain evidence="12">JH1073</strain>
    </source>
</reference>
<keyword evidence="1 8" id="KW-0444">Lipid biosynthesis</keyword>
<reference evidence="12 13" key="1">
    <citation type="submission" date="2019-11" db="EMBL/GenBank/DDBJ databases">
        <authorList>
            <person name="Cho J.-C."/>
        </authorList>
    </citation>
    <scope>NUCLEOTIDE SEQUENCE [LARGE SCALE GENOMIC DNA]</scope>
    <source>
        <strain evidence="11 12">JH1073</strain>
        <strain evidence="10 13">JH702</strain>
    </source>
</reference>
<dbReference type="AlphaFoldDB" id="A0AAJ5ZGX6"/>
<evidence type="ECO:0000256" key="4">
    <source>
        <dbReference type="ARBA" id="ARBA00022832"/>
    </source>
</evidence>
<dbReference type="EMBL" id="WMBE01000001">
    <property type="protein sequence ID" value="MDG0866211.1"/>
    <property type="molecule type" value="Genomic_DNA"/>
</dbReference>
<protein>
    <recommendedName>
        <fullName evidence="8">Holo-[acyl-carrier-protein] synthase</fullName>
        <shortName evidence="8">Holo-ACP synthase</shortName>
        <ecNumber evidence="8">2.7.8.7</ecNumber>
    </recommendedName>
    <alternativeName>
        <fullName evidence="8">4'-phosphopantetheinyl transferase AcpS</fullName>
    </alternativeName>
</protein>
<dbReference type="EC" id="2.7.8.7" evidence="8"/>
<dbReference type="NCBIfam" id="TIGR00516">
    <property type="entry name" value="acpS"/>
    <property type="match status" value="1"/>
</dbReference>
<dbReference type="Gene3D" id="3.90.470.20">
    <property type="entry name" value="4'-phosphopantetheinyl transferase domain"/>
    <property type="match status" value="1"/>
</dbReference>
<gene>
    <name evidence="8 11" type="primary">acpS</name>
    <name evidence="10" type="ORF">GKO46_03890</name>
    <name evidence="11" type="ORF">GKO48_05370</name>
</gene>
<organism evidence="11 12">
    <name type="scientific">Candidatus Lucifugimonas marina</name>
    <dbReference type="NCBI Taxonomy" id="3038979"/>
    <lineage>
        <taxon>Bacteria</taxon>
        <taxon>Bacillati</taxon>
        <taxon>Chloroflexota</taxon>
        <taxon>Dehalococcoidia</taxon>
        <taxon>SAR202 cluster</taxon>
        <taxon>Candidatus Lucifugimonadales</taxon>
        <taxon>Candidatus Lucifugimonadaceae</taxon>
        <taxon>Candidatus Lucifugimonas</taxon>
    </lineage>
</organism>
<feature type="binding site" evidence="8">
    <location>
        <position position="53"/>
    </location>
    <ligand>
        <name>Mg(2+)</name>
        <dbReference type="ChEBI" id="CHEBI:18420"/>
    </ligand>
</feature>
<dbReference type="SUPFAM" id="SSF56214">
    <property type="entry name" value="4'-phosphopantetheinyl transferase"/>
    <property type="match status" value="1"/>
</dbReference>
<evidence type="ECO:0000256" key="6">
    <source>
        <dbReference type="ARBA" id="ARBA00023098"/>
    </source>
</evidence>
<evidence type="ECO:0000256" key="3">
    <source>
        <dbReference type="ARBA" id="ARBA00022723"/>
    </source>
</evidence>
<evidence type="ECO:0000313" key="11">
    <source>
        <dbReference type="EMBL" id="WFG40750.1"/>
    </source>
</evidence>
<keyword evidence="3 8" id="KW-0479">Metal-binding</keyword>
<keyword evidence="6 8" id="KW-0443">Lipid metabolism</keyword>
<evidence type="ECO:0000256" key="8">
    <source>
        <dbReference type="HAMAP-Rule" id="MF_00101"/>
    </source>
</evidence>
<comment type="function">
    <text evidence="8">Transfers the 4'-phosphopantetheine moiety from coenzyme A to a Ser of acyl-carrier-protein.</text>
</comment>
<dbReference type="GO" id="GO:0005737">
    <property type="term" value="C:cytoplasm"/>
    <property type="evidence" value="ECO:0007669"/>
    <property type="project" value="UniProtKB-SubCell"/>
</dbReference>
<dbReference type="InterPro" id="IPR002582">
    <property type="entry name" value="ACPS"/>
</dbReference>
<proteinExistence type="inferred from homology"/>
<evidence type="ECO:0000256" key="5">
    <source>
        <dbReference type="ARBA" id="ARBA00022842"/>
    </source>
</evidence>
<keyword evidence="4 8" id="KW-0276">Fatty acid metabolism</keyword>
<evidence type="ECO:0000313" key="13">
    <source>
        <dbReference type="Proteomes" id="UP001321249"/>
    </source>
</evidence>
<dbReference type="HAMAP" id="MF_00101">
    <property type="entry name" value="AcpS"/>
    <property type="match status" value="1"/>
</dbReference>
<evidence type="ECO:0000259" key="9">
    <source>
        <dbReference type="Pfam" id="PF01648"/>
    </source>
</evidence>
<reference evidence="11" key="2">
    <citation type="journal article" date="2023" name="Nat. Commun.">
        <title>Cultivation of marine bacteria of the SAR202 clade.</title>
        <authorList>
            <person name="Lim Y."/>
            <person name="Seo J.H."/>
            <person name="Giovannoni S.J."/>
            <person name="Kang I."/>
            <person name="Cho J.C."/>
        </authorList>
    </citation>
    <scope>NUCLEOTIDE SEQUENCE</scope>
    <source>
        <strain evidence="11">JH1073</strain>
    </source>
</reference>
<keyword evidence="5 8" id="KW-0460">Magnesium</keyword>
<comment type="catalytic activity">
    <reaction evidence="8">
        <text>apo-[ACP] + CoA = holo-[ACP] + adenosine 3',5'-bisphosphate + H(+)</text>
        <dbReference type="Rhea" id="RHEA:12068"/>
        <dbReference type="Rhea" id="RHEA-COMP:9685"/>
        <dbReference type="Rhea" id="RHEA-COMP:9690"/>
        <dbReference type="ChEBI" id="CHEBI:15378"/>
        <dbReference type="ChEBI" id="CHEBI:29999"/>
        <dbReference type="ChEBI" id="CHEBI:57287"/>
        <dbReference type="ChEBI" id="CHEBI:58343"/>
        <dbReference type="ChEBI" id="CHEBI:64479"/>
        <dbReference type="EC" id="2.7.8.7"/>
    </reaction>
</comment>
<dbReference type="GO" id="GO:0006633">
    <property type="term" value="P:fatty acid biosynthetic process"/>
    <property type="evidence" value="ECO:0007669"/>
    <property type="project" value="UniProtKB-UniRule"/>
</dbReference>
<dbReference type="GO" id="GO:0000287">
    <property type="term" value="F:magnesium ion binding"/>
    <property type="evidence" value="ECO:0007669"/>
    <property type="project" value="UniProtKB-UniRule"/>
</dbReference>
<sequence length="127" mass="14128">MIYTGIDLIEIPRVAGVLERYPKRFLEKVFTEGEQRYARGRAHQLASRFAAKEAVMKVLGTGVRGMPWKSIEVTRKRGGPPEILLHGPAKARAEKMGITRIALSLSHSRDFATASAVGEARDDAWRP</sequence>
<keyword evidence="8" id="KW-0963">Cytoplasm</keyword>
<accession>A0AAJ5ZGX6</accession>
<evidence type="ECO:0000313" key="10">
    <source>
        <dbReference type="EMBL" id="MDG0866211.1"/>
    </source>
</evidence>
<evidence type="ECO:0000256" key="2">
    <source>
        <dbReference type="ARBA" id="ARBA00022679"/>
    </source>
</evidence>
<dbReference type="InterPro" id="IPR037143">
    <property type="entry name" value="4-PPantetheinyl_Trfase_dom_sf"/>
</dbReference>
<dbReference type="EMBL" id="CP046147">
    <property type="protein sequence ID" value="WFG40750.1"/>
    <property type="molecule type" value="Genomic_DNA"/>
</dbReference>
<comment type="cofactor">
    <cofactor evidence="8">
        <name>Mg(2+)</name>
        <dbReference type="ChEBI" id="CHEBI:18420"/>
    </cofactor>
</comment>
<dbReference type="InterPro" id="IPR008278">
    <property type="entry name" value="4-PPantetheinyl_Trfase_dom"/>
</dbReference>
<evidence type="ECO:0000256" key="7">
    <source>
        <dbReference type="ARBA" id="ARBA00023160"/>
    </source>
</evidence>
<dbReference type="NCBIfam" id="TIGR00556">
    <property type="entry name" value="pantethn_trn"/>
    <property type="match status" value="1"/>
</dbReference>
<feature type="binding site" evidence="8">
    <location>
        <position position="7"/>
    </location>
    <ligand>
        <name>Mg(2+)</name>
        <dbReference type="ChEBI" id="CHEBI:18420"/>
    </ligand>
</feature>